<evidence type="ECO:0000256" key="7">
    <source>
        <dbReference type="ARBA" id="ARBA00022705"/>
    </source>
</evidence>
<dbReference type="InterPro" id="IPR022635">
    <property type="entry name" value="DNA_polIII_beta_C"/>
</dbReference>
<dbReference type="Pfam" id="PF00712">
    <property type="entry name" value="DNA_pol3_beta"/>
    <property type="match status" value="1"/>
</dbReference>
<keyword evidence="7 10" id="KW-0235">DNA replication</keyword>
<dbReference type="PANTHER" id="PTHR30478">
    <property type="entry name" value="DNA POLYMERASE III SUBUNIT BETA"/>
    <property type="match status" value="1"/>
</dbReference>
<evidence type="ECO:0000256" key="2">
    <source>
        <dbReference type="ARBA" id="ARBA00010752"/>
    </source>
</evidence>
<dbReference type="InterPro" id="IPR022634">
    <property type="entry name" value="DNA_polIII_beta_N"/>
</dbReference>
<evidence type="ECO:0000256" key="1">
    <source>
        <dbReference type="ARBA" id="ARBA00004496"/>
    </source>
</evidence>
<dbReference type="RefSeq" id="WP_055423051.1">
    <property type="nucleotide sequence ID" value="NZ_CYHH01000003.1"/>
</dbReference>
<keyword evidence="6 10" id="KW-0548">Nucleotidyltransferase</keyword>
<dbReference type="SUPFAM" id="SSF55979">
    <property type="entry name" value="DNA clamp"/>
    <property type="match status" value="3"/>
</dbReference>
<sequence>MLFLESTRDQLLQPLLAASGVVEKRQTMPILANVLLERDAGRLGLTATDGEMQLAVRIDASELPGEEGRLTVNAKKLLDILRSLPEGAVIRLERDGDSRLVLRCGRSRFTLQALPAEEFPRLVAPQGEDAPMRLTQRELRRLIALTSYAMAQQDIRYYLVGMLFAAEGDRLDVVTTDSHRLAHCAQPLSEPLSGAREAIVPRKAVGELQRLLADSDETVEVRIADKQIVFRFKDTEFLSKIIDGRFPDFRRVIPKDHPIRVSFVRTELQQSLQRVAILASDKIRPVKLSFSPGLVRLSSHNAEQEEAVEEIEIAYDGQPLEIGFNVGYLLDVLGALTNEVVHLSLKDGNAATLITVPEDEGFEYVVMPMRL</sequence>
<dbReference type="PIRSF" id="PIRSF000804">
    <property type="entry name" value="DNA_pol_III_b"/>
    <property type="match status" value="1"/>
</dbReference>
<keyword evidence="15" id="KW-1185">Reference proteome</keyword>
<dbReference type="Gene3D" id="3.10.150.10">
    <property type="entry name" value="DNA Polymerase III, subunit A, domain 2"/>
    <property type="match status" value="1"/>
</dbReference>
<feature type="domain" description="DNA polymerase III beta sliding clamp C-terminal" evidence="13">
    <location>
        <begin position="250"/>
        <end position="370"/>
    </location>
</feature>
<dbReference type="Pfam" id="PF02767">
    <property type="entry name" value="DNA_pol3_beta_2"/>
    <property type="match status" value="1"/>
</dbReference>
<evidence type="ECO:0000259" key="12">
    <source>
        <dbReference type="Pfam" id="PF02767"/>
    </source>
</evidence>
<comment type="similarity">
    <text evidence="2 10">Belongs to the beta sliding clamp family.</text>
</comment>
<keyword evidence="4 10" id="KW-0963">Cytoplasm</keyword>
<evidence type="ECO:0000256" key="10">
    <source>
        <dbReference type="PIRNR" id="PIRNR000804"/>
    </source>
</evidence>
<gene>
    <name evidence="14" type="ORF">Ga0061068_10376</name>
</gene>
<dbReference type="Proteomes" id="UP000182108">
    <property type="component" value="Unassembled WGS sequence"/>
</dbReference>
<accession>A0A0K6IT54</accession>
<evidence type="ECO:0000256" key="8">
    <source>
        <dbReference type="ARBA" id="ARBA00022932"/>
    </source>
</evidence>
<evidence type="ECO:0000313" key="15">
    <source>
        <dbReference type="Proteomes" id="UP000182108"/>
    </source>
</evidence>
<evidence type="ECO:0000313" key="14">
    <source>
        <dbReference type="EMBL" id="CUB06285.1"/>
    </source>
</evidence>
<feature type="domain" description="DNA polymerase III beta sliding clamp N-terminal" evidence="11">
    <location>
        <begin position="7"/>
        <end position="122"/>
    </location>
</feature>
<dbReference type="GO" id="GO:0003677">
    <property type="term" value="F:DNA binding"/>
    <property type="evidence" value="ECO:0007669"/>
    <property type="project" value="UniProtKB-UniRule"/>
</dbReference>
<dbReference type="CDD" id="cd00140">
    <property type="entry name" value="beta_clamp"/>
    <property type="match status" value="1"/>
</dbReference>
<dbReference type="GO" id="GO:0005737">
    <property type="term" value="C:cytoplasm"/>
    <property type="evidence" value="ECO:0007669"/>
    <property type="project" value="UniProtKB-SubCell"/>
</dbReference>
<evidence type="ECO:0000256" key="3">
    <source>
        <dbReference type="ARBA" id="ARBA00021035"/>
    </source>
</evidence>
<proteinExistence type="inferred from homology"/>
<dbReference type="GO" id="GO:0008408">
    <property type="term" value="F:3'-5' exonuclease activity"/>
    <property type="evidence" value="ECO:0007669"/>
    <property type="project" value="InterPro"/>
</dbReference>
<dbReference type="SMART" id="SM00480">
    <property type="entry name" value="POL3Bc"/>
    <property type="match status" value="1"/>
</dbReference>
<dbReference type="Gene3D" id="3.70.10.10">
    <property type="match status" value="1"/>
</dbReference>
<protein>
    <recommendedName>
        <fullName evidence="3 10">Beta sliding clamp</fullName>
    </recommendedName>
</protein>
<dbReference type="InterPro" id="IPR001001">
    <property type="entry name" value="DNA_polIII_beta"/>
</dbReference>
<dbReference type="Pfam" id="PF02768">
    <property type="entry name" value="DNA_pol3_beta_3"/>
    <property type="match status" value="1"/>
</dbReference>
<feature type="domain" description="DNA polymerase III beta sliding clamp central" evidence="12">
    <location>
        <begin position="134"/>
        <end position="248"/>
    </location>
</feature>
<keyword evidence="5 10" id="KW-0808">Transferase</keyword>
<organism evidence="14 15">
    <name type="scientific">Tepidiphilus thermophilus</name>
    <dbReference type="NCBI Taxonomy" id="876478"/>
    <lineage>
        <taxon>Bacteria</taxon>
        <taxon>Pseudomonadati</taxon>
        <taxon>Pseudomonadota</taxon>
        <taxon>Hydrogenophilia</taxon>
        <taxon>Hydrogenophilales</taxon>
        <taxon>Hydrogenophilaceae</taxon>
        <taxon>Tepidiphilus</taxon>
    </lineage>
</organism>
<evidence type="ECO:0000259" key="13">
    <source>
        <dbReference type="Pfam" id="PF02768"/>
    </source>
</evidence>
<evidence type="ECO:0000256" key="5">
    <source>
        <dbReference type="ARBA" id="ARBA00022679"/>
    </source>
</evidence>
<comment type="subcellular location">
    <subcellularLocation>
        <location evidence="1 10">Cytoplasm</location>
    </subcellularLocation>
</comment>
<dbReference type="NCBIfam" id="TIGR00663">
    <property type="entry name" value="dnan"/>
    <property type="match status" value="1"/>
</dbReference>
<dbReference type="InterPro" id="IPR022637">
    <property type="entry name" value="DNA_polIII_beta_cen"/>
</dbReference>
<dbReference type="AlphaFoldDB" id="A0A0K6IT54"/>
<comment type="subunit">
    <text evidence="10">Forms a ring-shaped head-to-tail homodimer around DNA.</text>
</comment>
<dbReference type="InterPro" id="IPR046938">
    <property type="entry name" value="DNA_clamp_sf"/>
</dbReference>
<reference evidence="15" key="1">
    <citation type="submission" date="2015-08" db="EMBL/GenBank/DDBJ databases">
        <authorList>
            <person name="Babu N.S."/>
            <person name="Beckwith C.J."/>
            <person name="Beseler K.G."/>
            <person name="Brison A."/>
            <person name="Carone J.V."/>
            <person name="Caskin T.P."/>
            <person name="Diamond M."/>
            <person name="Durham M.E."/>
            <person name="Foxe J.M."/>
            <person name="Go M."/>
            <person name="Henderson B.A."/>
            <person name="Jones I.B."/>
            <person name="McGettigan J.A."/>
            <person name="Micheletti S.J."/>
            <person name="Nasrallah M.E."/>
            <person name="Ortiz D."/>
            <person name="Piller C.R."/>
            <person name="Privatt S.R."/>
            <person name="Schneider S.L."/>
            <person name="Sharp S."/>
            <person name="Smith T.C."/>
            <person name="Stanton J.D."/>
            <person name="Ullery H.E."/>
            <person name="Wilson R.J."/>
            <person name="Serrano M.G."/>
            <person name="Buck G."/>
            <person name="Lee V."/>
            <person name="Wang Y."/>
            <person name="Carvalho R."/>
            <person name="Voegtly L."/>
            <person name="Shi R."/>
            <person name="Duckworth R."/>
            <person name="Johnson A."/>
            <person name="Loviza R."/>
            <person name="Walstead R."/>
            <person name="Shah Z."/>
            <person name="Kiflezghi M."/>
            <person name="Wade K."/>
            <person name="Ball S.L."/>
            <person name="Bradley K.W."/>
            <person name="Asai D.J."/>
            <person name="Bowman C.A."/>
            <person name="Russell D.A."/>
            <person name="Pope W.H."/>
            <person name="Jacobs-Sera D."/>
            <person name="Hendrix R.W."/>
            <person name="Hatfull G.F."/>
        </authorList>
    </citation>
    <scope>NUCLEOTIDE SEQUENCE [LARGE SCALE GENOMIC DNA]</scope>
    <source>
        <strain evidence="15">JCM 19170</strain>
    </source>
</reference>
<dbReference type="GO" id="GO:0003887">
    <property type="term" value="F:DNA-directed DNA polymerase activity"/>
    <property type="evidence" value="ECO:0007669"/>
    <property type="project" value="UniProtKB-UniRule"/>
</dbReference>
<keyword evidence="9" id="KW-0238">DNA-binding</keyword>
<keyword evidence="8 10" id="KW-0239">DNA-directed DNA polymerase</keyword>
<comment type="function">
    <text evidence="10">Confers DNA tethering and processivity to DNA polymerases and other proteins. Acts as a clamp, forming a ring around DNA (a reaction catalyzed by the clamp-loading complex) which diffuses in an ATP-independent manner freely and bidirectionally along dsDNA. Initially characterized for its ability to contact the catalytic subunit of DNA polymerase III (Pol III), a complex, multichain enzyme responsible for most of the replicative synthesis in bacteria; Pol III exhibits 3'-5' exonuclease proofreading activity. The beta chain is required for initiation of replication as well as for processivity of DNA replication.</text>
</comment>
<evidence type="ECO:0000256" key="6">
    <source>
        <dbReference type="ARBA" id="ARBA00022695"/>
    </source>
</evidence>
<evidence type="ECO:0000256" key="9">
    <source>
        <dbReference type="ARBA" id="ARBA00023125"/>
    </source>
</evidence>
<dbReference type="GO" id="GO:0009360">
    <property type="term" value="C:DNA polymerase III complex"/>
    <property type="evidence" value="ECO:0007669"/>
    <property type="project" value="InterPro"/>
</dbReference>
<dbReference type="PANTHER" id="PTHR30478:SF0">
    <property type="entry name" value="BETA SLIDING CLAMP"/>
    <property type="match status" value="1"/>
</dbReference>
<evidence type="ECO:0000259" key="11">
    <source>
        <dbReference type="Pfam" id="PF00712"/>
    </source>
</evidence>
<evidence type="ECO:0000256" key="4">
    <source>
        <dbReference type="ARBA" id="ARBA00022490"/>
    </source>
</evidence>
<dbReference type="OrthoDB" id="8421503at2"/>
<dbReference type="EMBL" id="CYHH01000003">
    <property type="protein sequence ID" value="CUB06285.1"/>
    <property type="molecule type" value="Genomic_DNA"/>
</dbReference>
<dbReference type="GO" id="GO:0006271">
    <property type="term" value="P:DNA strand elongation involved in DNA replication"/>
    <property type="evidence" value="ECO:0007669"/>
    <property type="project" value="TreeGrafter"/>
</dbReference>
<name>A0A0K6IT54_9PROT</name>